<evidence type="ECO:0000256" key="6">
    <source>
        <dbReference type="ARBA" id="ARBA00043265"/>
    </source>
</evidence>
<evidence type="ECO:0000259" key="7">
    <source>
        <dbReference type="PROSITE" id="PS50835"/>
    </source>
</evidence>
<dbReference type="Pfam" id="PF07686">
    <property type="entry name" value="V-set"/>
    <property type="match status" value="1"/>
</dbReference>
<keyword evidence="3" id="KW-0472">Membrane</keyword>
<dbReference type="Proteomes" id="UP000002281">
    <property type="component" value="Chromosome 8"/>
</dbReference>
<name>A0A9L0S923_HORSE</name>
<dbReference type="InterPro" id="IPR007110">
    <property type="entry name" value="Ig-like_dom"/>
</dbReference>
<evidence type="ECO:0000256" key="2">
    <source>
        <dbReference type="ARBA" id="ARBA00022475"/>
    </source>
</evidence>
<dbReference type="SMART" id="SM00409">
    <property type="entry name" value="IG"/>
    <property type="match status" value="1"/>
</dbReference>
<dbReference type="PROSITE" id="PS50835">
    <property type="entry name" value="IG_LIKE"/>
    <property type="match status" value="1"/>
</dbReference>
<evidence type="ECO:0000256" key="5">
    <source>
        <dbReference type="ARBA" id="ARBA00038737"/>
    </source>
</evidence>
<keyword evidence="6" id="KW-1064">Adaptive immunity</keyword>
<dbReference type="AlphaFoldDB" id="A0A9L0S923"/>
<dbReference type="FunFam" id="2.60.40.10:FF:000442">
    <property type="entry name" value="Immunoglobulin lambda variable 2-8"/>
    <property type="match status" value="1"/>
</dbReference>
<keyword evidence="2" id="KW-1003">Cell membrane</keyword>
<reference evidence="8" key="2">
    <citation type="submission" date="2025-08" db="UniProtKB">
        <authorList>
            <consortium name="Ensembl"/>
        </authorList>
    </citation>
    <scope>IDENTIFICATION</scope>
    <source>
        <strain evidence="8">Thoroughbred</strain>
    </source>
</reference>
<dbReference type="SUPFAM" id="SSF48726">
    <property type="entry name" value="Immunoglobulin"/>
    <property type="match status" value="1"/>
</dbReference>
<evidence type="ECO:0000256" key="1">
    <source>
        <dbReference type="ARBA" id="ARBA00004236"/>
    </source>
</evidence>
<dbReference type="Gene3D" id="2.60.40.10">
    <property type="entry name" value="Immunoglobulins"/>
    <property type="match status" value="1"/>
</dbReference>
<keyword evidence="9" id="KW-1185">Reference proteome</keyword>
<dbReference type="GO" id="GO:0005576">
    <property type="term" value="C:extracellular region"/>
    <property type="evidence" value="ECO:0007669"/>
    <property type="project" value="UniProtKB-ARBA"/>
</dbReference>
<dbReference type="GO" id="GO:0006955">
    <property type="term" value="P:immune response"/>
    <property type="evidence" value="ECO:0000318"/>
    <property type="project" value="GO_Central"/>
</dbReference>
<dbReference type="PANTHER" id="PTHR23267">
    <property type="entry name" value="IMMUNOGLOBULIN LIGHT CHAIN"/>
    <property type="match status" value="1"/>
</dbReference>
<comment type="subcellular location">
    <subcellularLocation>
        <location evidence="1">Cell membrane</location>
    </subcellularLocation>
</comment>
<proteinExistence type="predicted"/>
<comment type="subunit">
    <text evidence="5">Immunoglobulins are composed of two identical heavy chains and two identical light chains; disulfide-linked.</text>
</comment>
<dbReference type="InterPro" id="IPR013106">
    <property type="entry name" value="Ig_V-set"/>
</dbReference>
<keyword evidence="6" id="KW-1280">Immunoglobulin</keyword>
<keyword evidence="6" id="KW-0391">Immunity</keyword>
<organism evidence="8 9">
    <name type="scientific">Equus caballus</name>
    <name type="common">Horse</name>
    <dbReference type="NCBI Taxonomy" id="9796"/>
    <lineage>
        <taxon>Eukaryota</taxon>
        <taxon>Metazoa</taxon>
        <taxon>Chordata</taxon>
        <taxon>Craniata</taxon>
        <taxon>Vertebrata</taxon>
        <taxon>Euteleostomi</taxon>
        <taxon>Mammalia</taxon>
        <taxon>Eutheria</taxon>
        <taxon>Laurasiatheria</taxon>
        <taxon>Perissodactyla</taxon>
        <taxon>Equidae</taxon>
        <taxon>Equus</taxon>
    </lineage>
</organism>
<dbReference type="GO" id="GO:0005886">
    <property type="term" value="C:plasma membrane"/>
    <property type="evidence" value="ECO:0007669"/>
    <property type="project" value="UniProtKB-SubCell"/>
</dbReference>
<dbReference type="InterPro" id="IPR036179">
    <property type="entry name" value="Ig-like_dom_sf"/>
</dbReference>
<accession>A0A9L0S923</accession>
<reference evidence="8" key="3">
    <citation type="submission" date="2025-09" db="UniProtKB">
        <authorList>
            <consortium name="Ensembl"/>
        </authorList>
    </citation>
    <scope>IDENTIFICATION</scope>
    <source>
        <strain evidence="8">Thoroughbred</strain>
    </source>
</reference>
<dbReference type="InterPro" id="IPR050150">
    <property type="entry name" value="IgV_Light_Chain"/>
</dbReference>
<dbReference type="GO" id="GO:0019814">
    <property type="term" value="C:immunoglobulin complex"/>
    <property type="evidence" value="ECO:0000318"/>
    <property type="project" value="GO_Central"/>
</dbReference>
<keyword evidence="4" id="KW-1015">Disulfide bond</keyword>
<sequence length="262" mass="27831">MCGPSLSQSMKKGWERSGEALLQLWGHRRQDSVKISTMAWSPLLLTLIALCTGSWAQSLTQPASVSGTLGQTVTISCSGSSSNIGYSSTYVGWYQQVPGTALKTLIYATNTRASGVPDRFSGSKSGNTATLTISGVQAEDEADYYCAAGDSSLSSDTVLQARGEVRQKPAVPSAMGLPCAAPTPRPRLLLPLFVWPKPALILSSGNFLLNMCAHALNDCPKTCPWFQSIFCFCLIEQTFLDAGAGCPGDRVHQGYVSLPGLP</sequence>
<evidence type="ECO:0000256" key="4">
    <source>
        <dbReference type="ARBA" id="ARBA00023157"/>
    </source>
</evidence>
<dbReference type="InterPro" id="IPR013783">
    <property type="entry name" value="Ig-like_fold"/>
</dbReference>
<protein>
    <recommendedName>
        <fullName evidence="7">Ig-like domain-containing protein</fullName>
    </recommendedName>
</protein>
<dbReference type="SMART" id="SM00406">
    <property type="entry name" value="IGv"/>
    <property type="match status" value="1"/>
</dbReference>
<dbReference type="GeneTree" id="ENSGT00940000153474"/>
<dbReference type="InterPro" id="IPR003599">
    <property type="entry name" value="Ig_sub"/>
</dbReference>
<evidence type="ECO:0000256" key="3">
    <source>
        <dbReference type="ARBA" id="ARBA00023136"/>
    </source>
</evidence>
<feature type="domain" description="Ig-like" evidence="7">
    <location>
        <begin position="42"/>
        <end position="160"/>
    </location>
</feature>
<evidence type="ECO:0000313" key="9">
    <source>
        <dbReference type="Proteomes" id="UP000002281"/>
    </source>
</evidence>
<dbReference type="Ensembl" id="ENSECAT00000099875.1">
    <property type="protein sequence ID" value="ENSECAP00000070648.1"/>
    <property type="gene ID" value="ENSECAG00000053426.1"/>
</dbReference>
<evidence type="ECO:0000313" key="8">
    <source>
        <dbReference type="Ensembl" id="ENSECAP00000070648.1"/>
    </source>
</evidence>
<reference evidence="8 9" key="1">
    <citation type="journal article" date="2009" name="Science">
        <title>Genome sequence, comparative analysis, and population genetics of the domestic horse.</title>
        <authorList>
            <consortium name="Broad Institute Genome Sequencing Platform"/>
            <consortium name="Broad Institute Whole Genome Assembly Team"/>
            <person name="Wade C.M."/>
            <person name="Giulotto E."/>
            <person name="Sigurdsson S."/>
            <person name="Zoli M."/>
            <person name="Gnerre S."/>
            <person name="Imsland F."/>
            <person name="Lear T.L."/>
            <person name="Adelson D.L."/>
            <person name="Bailey E."/>
            <person name="Bellone R.R."/>
            <person name="Bloecker H."/>
            <person name="Distl O."/>
            <person name="Edgar R.C."/>
            <person name="Garber M."/>
            <person name="Leeb T."/>
            <person name="Mauceli E."/>
            <person name="MacLeod J.N."/>
            <person name="Penedo M.C.T."/>
            <person name="Raison J.M."/>
            <person name="Sharpe T."/>
            <person name="Vogel J."/>
            <person name="Andersson L."/>
            <person name="Antczak D.F."/>
            <person name="Biagi T."/>
            <person name="Binns M.M."/>
            <person name="Chowdhary B.P."/>
            <person name="Coleman S.J."/>
            <person name="Della Valle G."/>
            <person name="Fryc S."/>
            <person name="Guerin G."/>
            <person name="Hasegawa T."/>
            <person name="Hill E.W."/>
            <person name="Jurka J."/>
            <person name="Kiialainen A."/>
            <person name="Lindgren G."/>
            <person name="Liu J."/>
            <person name="Magnani E."/>
            <person name="Mickelson J.R."/>
            <person name="Murray J."/>
            <person name="Nergadze S.G."/>
            <person name="Onofrio R."/>
            <person name="Pedroni S."/>
            <person name="Piras M.F."/>
            <person name="Raudsepp T."/>
            <person name="Rocchi M."/>
            <person name="Roeed K.H."/>
            <person name="Ryder O.A."/>
            <person name="Searle S."/>
            <person name="Skow L."/>
            <person name="Swinburne J.E."/>
            <person name="Syvaenen A.C."/>
            <person name="Tozaki T."/>
            <person name="Valberg S.J."/>
            <person name="Vaudin M."/>
            <person name="White J.R."/>
            <person name="Zody M.C."/>
            <person name="Lander E.S."/>
            <person name="Lindblad-Toh K."/>
        </authorList>
    </citation>
    <scope>NUCLEOTIDE SEQUENCE [LARGE SCALE GENOMIC DNA]</scope>
    <source>
        <strain evidence="8 9">Thoroughbred</strain>
    </source>
</reference>